<dbReference type="EMBL" id="CP013244">
    <property type="protein sequence ID" value="ANP47151.1"/>
    <property type="molecule type" value="Genomic_DNA"/>
</dbReference>
<dbReference type="InterPro" id="IPR050595">
    <property type="entry name" value="Bact_response_regulator"/>
</dbReference>
<proteinExistence type="predicted"/>
<dbReference type="Proteomes" id="UP000092498">
    <property type="component" value="Chromosome"/>
</dbReference>
<evidence type="ECO:0000256" key="1">
    <source>
        <dbReference type="ARBA" id="ARBA00022553"/>
    </source>
</evidence>
<dbReference type="OrthoDB" id="9786548at2"/>
<dbReference type="PANTHER" id="PTHR44591">
    <property type="entry name" value="STRESS RESPONSE REGULATOR PROTEIN 1"/>
    <property type="match status" value="1"/>
</dbReference>
<reference evidence="4 5" key="1">
    <citation type="submission" date="2015-11" db="EMBL/GenBank/DDBJ databases">
        <title>Whole-Genome Sequence of Candidatus Oderbacter manganicum from the National Park Lower Oder Valley, Germany.</title>
        <authorList>
            <person name="Braun B."/>
            <person name="Liere K."/>
            <person name="Szewzyk U."/>
        </authorList>
    </citation>
    <scope>NUCLEOTIDE SEQUENCE [LARGE SCALE GENOMIC DNA]</scope>
    <source>
        <strain evidence="4 5">OTSz_A_272</strain>
    </source>
</reference>
<dbReference type="RefSeq" id="WP_066772914.1">
    <property type="nucleotide sequence ID" value="NZ_CP013244.1"/>
</dbReference>
<evidence type="ECO:0000259" key="3">
    <source>
        <dbReference type="PROSITE" id="PS50110"/>
    </source>
</evidence>
<keyword evidence="5" id="KW-1185">Reference proteome</keyword>
<gene>
    <name evidence="4" type="ORF">ATE48_15120</name>
</gene>
<dbReference type="KEGG" id="cbot:ATE48_15120"/>
<keyword evidence="1 2" id="KW-0597">Phosphoprotein</keyword>
<organism evidence="4 5">
    <name type="scientific">Candidatus Viadribacter manganicus</name>
    <dbReference type="NCBI Taxonomy" id="1759059"/>
    <lineage>
        <taxon>Bacteria</taxon>
        <taxon>Pseudomonadati</taxon>
        <taxon>Pseudomonadota</taxon>
        <taxon>Alphaproteobacteria</taxon>
        <taxon>Hyphomonadales</taxon>
        <taxon>Hyphomonadaceae</taxon>
        <taxon>Candidatus Viadribacter</taxon>
    </lineage>
</organism>
<dbReference type="SMART" id="SM00448">
    <property type="entry name" value="REC"/>
    <property type="match status" value="1"/>
</dbReference>
<evidence type="ECO:0000313" key="5">
    <source>
        <dbReference type="Proteomes" id="UP000092498"/>
    </source>
</evidence>
<feature type="modified residue" description="4-aspartylphosphate" evidence="2">
    <location>
        <position position="63"/>
    </location>
</feature>
<dbReference type="SUPFAM" id="SSF52172">
    <property type="entry name" value="CheY-like"/>
    <property type="match status" value="1"/>
</dbReference>
<dbReference type="Gene3D" id="3.40.50.2300">
    <property type="match status" value="1"/>
</dbReference>
<dbReference type="InterPro" id="IPR011006">
    <property type="entry name" value="CheY-like_superfamily"/>
</dbReference>
<dbReference type="InterPro" id="IPR001789">
    <property type="entry name" value="Sig_transdc_resp-reg_receiver"/>
</dbReference>
<feature type="domain" description="Response regulatory" evidence="3">
    <location>
        <begin position="13"/>
        <end position="133"/>
    </location>
</feature>
<dbReference type="InParanoid" id="A0A1B1AKT9"/>
<evidence type="ECO:0000256" key="2">
    <source>
        <dbReference type="PROSITE-ProRule" id="PRU00169"/>
    </source>
</evidence>
<accession>A0A1B1AKT9</accession>
<dbReference type="AlphaFoldDB" id="A0A1B1AKT9"/>
<name>A0A1B1AKT9_9PROT</name>
<dbReference type="STRING" id="1759059.ATE48_15120"/>
<dbReference type="PANTHER" id="PTHR44591:SF3">
    <property type="entry name" value="RESPONSE REGULATORY DOMAIN-CONTAINING PROTEIN"/>
    <property type="match status" value="1"/>
</dbReference>
<protein>
    <recommendedName>
        <fullName evidence="3">Response regulatory domain-containing protein</fullName>
    </recommendedName>
</protein>
<evidence type="ECO:0000313" key="4">
    <source>
        <dbReference type="EMBL" id="ANP47151.1"/>
    </source>
</evidence>
<dbReference type="CDD" id="cd17546">
    <property type="entry name" value="REC_hyHK_CKI1_RcsC-like"/>
    <property type="match status" value="1"/>
</dbReference>
<dbReference type="Pfam" id="PF00072">
    <property type="entry name" value="Response_reg"/>
    <property type="match status" value="1"/>
</dbReference>
<dbReference type="GO" id="GO:0000160">
    <property type="term" value="P:phosphorelay signal transduction system"/>
    <property type="evidence" value="ECO:0007669"/>
    <property type="project" value="InterPro"/>
</dbReference>
<sequence>MQGVDHFDPSGLTALVLDDNHYDRGISVDQLRAMGFGRVIGASNTMEAWEAVKHSNPNVILMDWLTGGGGDGLEFARRVRKSEETPNRAVAMFMLTTRGSAADVELARRAGIDGYMRKPVSVFALQQRVKTVINNPQPFVVTSSYVGPCRRRRRPDLNYLGPLRRLDDVAPEQLVKGDSEELDLKANLARARVAALEAASRDLIPGDANKARLVYRAVQDLVEVGEKIGDPTLVLGAREMARYLQAQGATDRLDPEVVRTHVSALHQIAHLPHALCEERQQVASSLKRMVDKKLRQANAA</sequence>
<dbReference type="PROSITE" id="PS50110">
    <property type="entry name" value="RESPONSE_REGULATORY"/>
    <property type="match status" value="1"/>
</dbReference>